<dbReference type="InterPro" id="IPR017871">
    <property type="entry name" value="ABC_transporter-like_CS"/>
</dbReference>
<evidence type="ECO:0000256" key="3">
    <source>
        <dbReference type="ARBA" id="ARBA00022692"/>
    </source>
</evidence>
<dbReference type="PANTHER" id="PTHR43394:SF1">
    <property type="entry name" value="ATP-BINDING CASSETTE SUB-FAMILY B MEMBER 10, MITOCHONDRIAL"/>
    <property type="match status" value="1"/>
</dbReference>
<dbReference type="SMART" id="SM00382">
    <property type="entry name" value="AAA"/>
    <property type="match status" value="1"/>
</dbReference>
<evidence type="ECO:0000256" key="2">
    <source>
        <dbReference type="ARBA" id="ARBA00022448"/>
    </source>
</evidence>
<keyword evidence="12" id="KW-1185">Reference proteome</keyword>
<keyword evidence="7 8" id="KW-0472">Membrane</keyword>
<feature type="transmembrane region" description="Helical" evidence="8">
    <location>
        <begin position="35"/>
        <end position="58"/>
    </location>
</feature>
<dbReference type="CDD" id="cd18545">
    <property type="entry name" value="ABC_6TM_YknV_like"/>
    <property type="match status" value="1"/>
</dbReference>
<comment type="caution">
    <text evidence="11">The sequence shown here is derived from an EMBL/GenBank/DDBJ whole genome shotgun (WGS) entry which is preliminary data.</text>
</comment>
<dbReference type="FunFam" id="3.40.50.300:FF:000287">
    <property type="entry name" value="Multidrug ABC transporter ATP-binding protein"/>
    <property type="match status" value="1"/>
</dbReference>
<dbReference type="SUPFAM" id="SSF90123">
    <property type="entry name" value="ABC transporter transmembrane region"/>
    <property type="match status" value="1"/>
</dbReference>
<feature type="domain" description="ABC transporter" evidence="9">
    <location>
        <begin position="353"/>
        <end position="587"/>
    </location>
</feature>
<dbReference type="InterPro" id="IPR003593">
    <property type="entry name" value="AAA+_ATPase"/>
</dbReference>
<dbReference type="SUPFAM" id="SSF52540">
    <property type="entry name" value="P-loop containing nucleoside triphosphate hydrolases"/>
    <property type="match status" value="1"/>
</dbReference>
<evidence type="ECO:0000313" key="11">
    <source>
        <dbReference type="EMBL" id="MBC8542849.1"/>
    </source>
</evidence>
<dbReference type="PROSITE" id="PS50929">
    <property type="entry name" value="ABC_TM1F"/>
    <property type="match status" value="1"/>
</dbReference>
<feature type="domain" description="ABC transmembrane type-1" evidence="10">
    <location>
        <begin position="38"/>
        <end position="319"/>
    </location>
</feature>
<dbReference type="InterPro" id="IPR039421">
    <property type="entry name" value="Type_1_exporter"/>
</dbReference>
<evidence type="ECO:0000313" key="12">
    <source>
        <dbReference type="Proteomes" id="UP000657006"/>
    </source>
</evidence>
<dbReference type="GO" id="GO:0016887">
    <property type="term" value="F:ATP hydrolysis activity"/>
    <property type="evidence" value="ECO:0007669"/>
    <property type="project" value="InterPro"/>
</dbReference>
<keyword evidence="2" id="KW-0813">Transport</keyword>
<keyword evidence="4" id="KW-0547">Nucleotide-binding</keyword>
<dbReference type="Pfam" id="PF00664">
    <property type="entry name" value="ABC_membrane"/>
    <property type="match status" value="1"/>
</dbReference>
<keyword evidence="6 8" id="KW-1133">Transmembrane helix</keyword>
<dbReference type="GO" id="GO:0005886">
    <property type="term" value="C:plasma membrane"/>
    <property type="evidence" value="ECO:0007669"/>
    <property type="project" value="UniProtKB-SubCell"/>
</dbReference>
<proteinExistence type="predicted"/>
<dbReference type="InterPro" id="IPR027417">
    <property type="entry name" value="P-loop_NTPase"/>
</dbReference>
<dbReference type="PANTHER" id="PTHR43394">
    <property type="entry name" value="ATP-DEPENDENT PERMEASE MDL1, MITOCHONDRIAL"/>
    <property type="match status" value="1"/>
</dbReference>
<evidence type="ECO:0000259" key="10">
    <source>
        <dbReference type="PROSITE" id="PS50929"/>
    </source>
</evidence>
<evidence type="ECO:0000256" key="1">
    <source>
        <dbReference type="ARBA" id="ARBA00004651"/>
    </source>
</evidence>
<evidence type="ECO:0000256" key="4">
    <source>
        <dbReference type="ARBA" id="ARBA00022741"/>
    </source>
</evidence>
<evidence type="ECO:0000256" key="7">
    <source>
        <dbReference type="ARBA" id="ARBA00023136"/>
    </source>
</evidence>
<feature type="transmembrane region" description="Helical" evidence="8">
    <location>
        <begin position="259"/>
        <end position="279"/>
    </location>
</feature>
<dbReference type="Gene3D" id="1.20.1560.10">
    <property type="entry name" value="ABC transporter type 1, transmembrane domain"/>
    <property type="match status" value="1"/>
</dbReference>
<dbReference type="InterPro" id="IPR011527">
    <property type="entry name" value="ABC1_TM_dom"/>
</dbReference>
<evidence type="ECO:0000256" key="8">
    <source>
        <dbReference type="SAM" id="Phobius"/>
    </source>
</evidence>
<dbReference type="Gene3D" id="3.40.50.300">
    <property type="entry name" value="P-loop containing nucleotide triphosphate hydrolases"/>
    <property type="match status" value="1"/>
</dbReference>
<accession>A0A926DT42</accession>
<sequence length="593" mass="66861">MPINTFREDEETKEGVKLPMLRRLLRYLIPYKKSVLKVFALIALILAVQLFNPLFLQVGIDYFIDKTQNIPGLLAVGALVVALNILSMFAIRLRLREMAKLSNRVLYQIRQDLYEHLQTLAFRYFDERPAGKILARVIGDVNSLKELFNQCILTLLPNLVKLVCVCVIMLILNVKLALFALLIVPLLAVGLIFIQRRAHRGWRLFRKKNSNLNAFVHENMSGIRVVQGFAAQGQMNRNFNGLIRQQRGAYISAVRYTDLFWAFVEVAWGVGSIIVYWAGVRMLDTGHITVGLLVSFSSYLSMFWQPIMDLSNFYNNLVTNMAAAERIFEVLDTEPEIQDADGAQVLPPIKGEVEFQHVTFGYDPQVPVLRDVSFSVAPGQSIALVGPTGAGKTSIINLISRFYDIQEGTILLDGHDITQVTLESLRSQMGIMPQDTFLFSGTIKDNIRYGRLDATDEEIVEAAKAVHAHEFIVEMEKGYDTDIQERGGRLSVGQRQLVAFARAMLSNPRILILDEATSSIDTHTERLVQAGIRQLLAGRTSFVIAHRLSTIQQADQILVIDKGQLMEHGTHGELMEKKGLYYNLFMAQFLRVG</sequence>
<evidence type="ECO:0000259" key="9">
    <source>
        <dbReference type="PROSITE" id="PS50893"/>
    </source>
</evidence>
<dbReference type="GO" id="GO:0005524">
    <property type="term" value="F:ATP binding"/>
    <property type="evidence" value="ECO:0007669"/>
    <property type="project" value="UniProtKB-KW"/>
</dbReference>
<dbReference type="PROSITE" id="PS50893">
    <property type="entry name" value="ABC_TRANSPORTER_2"/>
    <property type="match status" value="1"/>
</dbReference>
<feature type="transmembrane region" description="Helical" evidence="8">
    <location>
        <begin position="152"/>
        <end position="171"/>
    </location>
</feature>
<dbReference type="AlphaFoldDB" id="A0A926DT42"/>
<gene>
    <name evidence="11" type="ORF">H8730_04725</name>
</gene>
<evidence type="ECO:0000256" key="6">
    <source>
        <dbReference type="ARBA" id="ARBA00022989"/>
    </source>
</evidence>
<keyword evidence="5 11" id="KW-0067">ATP-binding</keyword>
<dbReference type="PROSITE" id="PS00211">
    <property type="entry name" value="ABC_TRANSPORTER_1"/>
    <property type="match status" value="1"/>
</dbReference>
<dbReference type="Pfam" id="PF00005">
    <property type="entry name" value="ABC_tran"/>
    <property type="match status" value="1"/>
</dbReference>
<reference evidence="11" key="1">
    <citation type="submission" date="2020-08" db="EMBL/GenBank/DDBJ databases">
        <title>Genome public.</title>
        <authorList>
            <person name="Liu C."/>
            <person name="Sun Q."/>
        </authorList>
    </citation>
    <scope>NUCLEOTIDE SEQUENCE</scope>
    <source>
        <strain evidence="11">NSJ-32</strain>
    </source>
</reference>
<feature type="transmembrane region" description="Helical" evidence="8">
    <location>
        <begin position="70"/>
        <end position="91"/>
    </location>
</feature>
<organism evidence="11 12">
    <name type="scientific">Bianquea renquensis</name>
    <dbReference type="NCBI Taxonomy" id="2763661"/>
    <lineage>
        <taxon>Bacteria</taxon>
        <taxon>Bacillati</taxon>
        <taxon>Bacillota</taxon>
        <taxon>Clostridia</taxon>
        <taxon>Eubacteriales</taxon>
        <taxon>Bianqueaceae</taxon>
        <taxon>Bianquea</taxon>
    </lineage>
</organism>
<name>A0A926DT42_9FIRM</name>
<dbReference type="RefSeq" id="WP_177718006.1">
    <property type="nucleotide sequence ID" value="NZ_JACRSQ010000005.1"/>
</dbReference>
<dbReference type="EMBL" id="JACRSQ010000005">
    <property type="protein sequence ID" value="MBC8542849.1"/>
    <property type="molecule type" value="Genomic_DNA"/>
</dbReference>
<dbReference type="InterPro" id="IPR036640">
    <property type="entry name" value="ABC1_TM_sf"/>
</dbReference>
<dbReference type="InterPro" id="IPR003439">
    <property type="entry name" value="ABC_transporter-like_ATP-bd"/>
</dbReference>
<feature type="transmembrane region" description="Helical" evidence="8">
    <location>
        <begin position="177"/>
        <end position="194"/>
    </location>
</feature>
<keyword evidence="3 8" id="KW-0812">Transmembrane</keyword>
<evidence type="ECO:0000256" key="5">
    <source>
        <dbReference type="ARBA" id="ARBA00022840"/>
    </source>
</evidence>
<dbReference type="Proteomes" id="UP000657006">
    <property type="component" value="Unassembled WGS sequence"/>
</dbReference>
<protein>
    <submittedName>
        <fullName evidence="11">ABC transporter ATP-binding protein</fullName>
    </submittedName>
</protein>
<comment type="subcellular location">
    <subcellularLocation>
        <location evidence="1">Cell membrane</location>
        <topology evidence="1">Multi-pass membrane protein</topology>
    </subcellularLocation>
</comment>
<dbReference type="GO" id="GO:0015421">
    <property type="term" value="F:ABC-type oligopeptide transporter activity"/>
    <property type="evidence" value="ECO:0007669"/>
    <property type="project" value="TreeGrafter"/>
</dbReference>